<dbReference type="EMBL" id="GG687015">
    <property type="protein sequence ID" value="EEQ97619.1"/>
    <property type="molecule type" value="Genomic_DNA"/>
</dbReference>
<dbReference type="GeneID" id="9036821"/>
<evidence type="ECO:0000313" key="2">
    <source>
        <dbReference type="Proteomes" id="UP000007800"/>
    </source>
</evidence>
<sequence length="81" mass="9050">QRRNSQQASNYSVEEDEVIQRAEGHALPHPAPLERHRTVFYESDSISSATAKEPAYSSEDRAYLSAKSLERQEQGALSSSL</sequence>
<accession>C5M041</accession>
<name>C5M041_PERM5</name>
<dbReference type="Proteomes" id="UP000007800">
    <property type="component" value="Unassembled WGS sequence"/>
</dbReference>
<feature type="non-terminal residue" evidence="1">
    <location>
        <position position="1"/>
    </location>
</feature>
<reference evidence="1 2" key="1">
    <citation type="submission" date="2008-07" db="EMBL/GenBank/DDBJ databases">
        <authorList>
            <person name="El-Sayed N."/>
            <person name="Caler E."/>
            <person name="Inman J."/>
            <person name="Amedeo P."/>
            <person name="Hass B."/>
            <person name="Wortman J."/>
        </authorList>
    </citation>
    <scope>NUCLEOTIDE SEQUENCE [LARGE SCALE GENOMIC DNA]</scope>
    <source>
        <strain evidence="2">ATCC 50983 / TXsc</strain>
    </source>
</reference>
<dbReference type="RefSeq" id="XP_002764902.1">
    <property type="nucleotide sequence ID" value="XM_002764856.1"/>
</dbReference>
<organism evidence="2">
    <name type="scientific">Perkinsus marinus (strain ATCC 50983 / TXsc)</name>
    <dbReference type="NCBI Taxonomy" id="423536"/>
    <lineage>
        <taxon>Eukaryota</taxon>
        <taxon>Sar</taxon>
        <taxon>Alveolata</taxon>
        <taxon>Perkinsozoa</taxon>
        <taxon>Perkinsea</taxon>
        <taxon>Perkinsida</taxon>
        <taxon>Perkinsidae</taxon>
        <taxon>Perkinsus</taxon>
    </lineage>
</organism>
<evidence type="ECO:0000313" key="1">
    <source>
        <dbReference type="EMBL" id="EEQ97619.1"/>
    </source>
</evidence>
<gene>
    <name evidence="1" type="ORF">Pmar_PMAR007468</name>
</gene>
<proteinExistence type="predicted"/>
<dbReference type="AlphaFoldDB" id="C5M041"/>
<dbReference type="InParanoid" id="C5M041"/>
<keyword evidence="2" id="KW-1185">Reference proteome</keyword>
<protein>
    <submittedName>
        <fullName evidence="1">Uncharacterized protein</fullName>
    </submittedName>
</protein>
<feature type="non-terminal residue" evidence="1">
    <location>
        <position position="81"/>
    </location>
</feature>